<dbReference type="InterPro" id="IPR001647">
    <property type="entry name" value="HTH_TetR"/>
</dbReference>
<dbReference type="Proteomes" id="UP000662200">
    <property type="component" value="Unassembled WGS sequence"/>
</dbReference>
<name>A0A8J3FI56_9ACTN</name>
<dbReference type="PRINTS" id="PR00455">
    <property type="entry name" value="HTHTETR"/>
</dbReference>
<evidence type="ECO:0000259" key="5">
    <source>
        <dbReference type="PROSITE" id="PS50977"/>
    </source>
</evidence>
<evidence type="ECO:0000256" key="1">
    <source>
        <dbReference type="ARBA" id="ARBA00023015"/>
    </source>
</evidence>
<sequence length="185" mass="20772">MTERTGDTRTRIRDVALDLFAAQGYEQTSLREIAERLGVTKAALYYHFRSKDEIVDSVLADRLSAIGELIAWAQAHPPSPALRKQVLRRYADSQRLPAARRLAQFFERNQPALRSSPTAAQLKERMRELVLTVCGPDATPADHMRTGLAFAATHAVEFWLAQDALTDEQRLQVALTVGDELLDRT</sequence>
<dbReference type="AlphaFoldDB" id="A0A8J3FI56"/>
<dbReference type="InterPro" id="IPR050109">
    <property type="entry name" value="HTH-type_TetR-like_transc_reg"/>
</dbReference>
<dbReference type="PROSITE" id="PS50977">
    <property type="entry name" value="HTH_TETR_2"/>
    <property type="match status" value="1"/>
</dbReference>
<dbReference type="Pfam" id="PF00440">
    <property type="entry name" value="TetR_N"/>
    <property type="match status" value="1"/>
</dbReference>
<feature type="DNA-binding region" description="H-T-H motif" evidence="4">
    <location>
        <begin position="29"/>
        <end position="48"/>
    </location>
</feature>
<dbReference type="PROSITE" id="PS01081">
    <property type="entry name" value="HTH_TETR_1"/>
    <property type="match status" value="1"/>
</dbReference>
<evidence type="ECO:0000313" key="7">
    <source>
        <dbReference type="Proteomes" id="UP000662200"/>
    </source>
</evidence>
<proteinExistence type="predicted"/>
<comment type="caution">
    <text evidence="6">The sequence shown here is derived from an EMBL/GenBank/DDBJ whole genome shotgun (WGS) entry which is preliminary data.</text>
</comment>
<reference evidence="6" key="2">
    <citation type="submission" date="2020-09" db="EMBL/GenBank/DDBJ databases">
        <authorList>
            <person name="Sun Q."/>
            <person name="Ohkuma M."/>
        </authorList>
    </citation>
    <scope>NUCLEOTIDE SEQUENCE</scope>
    <source>
        <strain evidence="6">JCM 3091</strain>
    </source>
</reference>
<reference evidence="6" key="1">
    <citation type="journal article" date="2014" name="Int. J. Syst. Evol. Microbiol.">
        <title>Complete genome sequence of Corynebacterium casei LMG S-19264T (=DSM 44701T), isolated from a smear-ripened cheese.</title>
        <authorList>
            <consortium name="US DOE Joint Genome Institute (JGI-PGF)"/>
            <person name="Walter F."/>
            <person name="Albersmeier A."/>
            <person name="Kalinowski J."/>
            <person name="Ruckert C."/>
        </authorList>
    </citation>
    <scope>NUCLEOTIDE SEQUENCE</scope>
    <source>
        <strain evidence="6">JCM 3091</strain>
    </source>
</reference>
<gene>
    <name evidence="6" type="ORF">GCM10010124_07460</name>
</gene>
<dbReference type="GO" id="GO:0000976">
    <property type="term" value="F:transcription cis-regulatory region binding"/>
    <property type="evidence" value="ECO:0007669"/>
    <property type="project" value="TreeGrafter"/>
</dbReference>
<evidence type="ECO:0000313" key="6">
    <source>
        <dbReference type="EMBL" id="GGK17425.1"/>
    </source>
</evidence>
<protein>
    <submittedName>
        <fullName evidence="6">TetR family transcriptional regulator</fullName>
    </submittedName>
</protein>
<keyword evidence="2 4" id="KW-0238">DNA-binding</keyword>
<keyword evidence="3" id="KW-0804">Transcription</keyword>
<organism evidence="6 7">
    <name type="scientific">Pilimelia terevasa</name>
    <dbReference type="NCBI Taxonomy" id="53372"/>
    <lineage>
        <taxon>Bacteria</taxon>
        <taxon>Bacillati</taxon>
        <taxon>Actinomycetota</taxon>
        <taxon>Actinomycetes</taxon>
        <taxon>Micromonosporales</taxon>
        <taxon>Micromonosporaceae</taxon>
        <taxon>Pilimelia</taxon>
    </lineage>
</organism>
<dbReference type="SUPFAM" id="SSF46689">
    <property type="entry name" value="Homeodomain-like"/>
    <property type="match status" value="1"/>
</dbReference>
<dbReference type="PANTHER" id="PTHR30055:SF234">
    <property type="entry name" value="HTH-TYPE TRANSCRIPTIONAL REGULATOR BETI"/>
    <property type="match status" value="1"/>
</dbReference>
<keyword evidence="1" id="KW-0805">Transcription regulation</keyword>
<dbReference type="GO" id="GO:0003700">
    <property type="term" value="F:DNA-binding transcription factor activity"/>
    <property type="evidence" value="ECO:0007669"/>
    <property type="project" value="TreeGrafter"/>
</dbReference>
<evidence type="ECO:0000256" key="2">
    <source>
        <dbReference type="ARBA" id="ARBA00023125"/>
    </source>
</evidence>
<dbReference type="InterPro" id="IPR023772">
    <property type="entry name" value="DNA-bd_HTH_TetR-type_CS"/>
</dbReference>
<dbReference type="RefSeq" id="WP_189112751.1">
    <property type="nucleotide sequence ID" value="NZ_BMQC01000002.1"/>
</dbReference>
<dbReference type="PANTHER" id="PTHR30055">
    <property type="entry name" value="HTH-TYPE TRANSCRIPTIONAL REGULATOR RUTR"/>
    <property type="match status" value="1"/>
</dbReference>
<feature type="domain" description="HTH tetR-type" evidence="5">
    <location>
        <begin position="6"/>
        <end position="66"/>
    </location>
</feature>
<accession>A0A8J3FI56</accession>
<keyword evidence="7" id="KW-1185">Reference proteome</keyword>
<evidence type="ECO:0000256" key="3">
    <source>
        <dbReference type="ARBA" id="ARBA00023163"/>
    </source>
</evidence>
<dbReference type="Gene3D" id="1.10.357.10">
    <property type="entry name" value="Tetracycline Repressor, domain 2"/>
    <property type="match status" value="1"/>
</dbReference>
<evidence type="ECO:0000256" key="4">
    <source>
        <dbReference type="PROSITE-ProRule" id="PRU00335"/>
    </source>
</evidence>
<dbReference type="InterPro" id="IPR009057">
    <property type="entry name" value="Homeodomain-like_sf"/>
</dbReference>
<dbReference type="EMBL" id="BMQC01000002">
    <property type="protein sequence ID" value="GGK17425.1"/>
    <property type="molecule type" value="Genomic_DNA"/>
</dbReference>